<feature type="domain" description="DUF4396" evidence="2">
    <location>
        <begin position="3"/>
        <end position="65"/>
    </location>
</feature>
<evidence type="ECO:0000259" key="2">
    <source>
        <dbReference type="Pfam" id="PF14342"/>
    </source>
</evidence>
<name>X1FD11_9ZZZZ</name>
<sequence length="71" mass="7642">ITVVSETASILVMEAAENGTAFLIPGVLLAGFLTPLFWLGLIISVIAGFIAAYPVNYFMISRGLKKSHIHH</sequence>
<evidence type="ECO:0000256" key="1">
    <source>
        <dbReference type="SAM" id="Phobius"/>
    </source>
</evidence>
<evidence type="ECO:0000313" key="3">
    <source>
        <dbReference type="EMBL" id="GAH30430.1"/>
    </source>
</evidence>
<dbReference type="InterPro" id="IPR025509">
    <property type="entry name" value="DUF4396"/>
</dbReference>
<organism evidence="3">
    <name type="scientific">marine sediment metagenome</name>
    <dbReference type="NCBI Taxonomy" id="412755"/>
    <lineage>
        <taxon>unclassified sequences</taxon>
        <taxon>metagenomes</taxon>
        <taxon>ecological metagenomes</taxon>
    </lineage>
</organism>
<keyword evidence="1" id="KW-1133">Transmembrane helix</keyword>
<dbReference type="Pfam" id="PF14342">
    <property type="entry name" value="DUF4396"/>
    <property type="match status" value="1"/>
</dbReference>
<keyword evidence="1" id="KW-0812">Transmembrane</keyword>
<keyword evidence="1" id="KW-0472">Membrane</keyword>
<accession>X1FD11</accession>
<dbReference type="EMBL" id="BARU01002680">
    <property type="protein sequence ID" value="GAH30430.1"/>
    <property type="molecule type" value="Genomic_DNA"/>
</dbReference>
<protein>
    <recommendedName>
        <fullName evidence="2">DUF4396 domain-containing protein</fullName>
    </recommendedName>
</protein>
<comment type="caution">
    <text evidence="3">The sequence shown here is derived from an EMBL/GenBank/DDBJ whole genome shotgun (WGS) entry which is preliminary data.</text>
</comment>
<dbReference type="AlphaFoldDB" id="X1FD11"/>
<reference evidence="3" key="1">
    <citation type="journal article" date="2014" name="Front. Microbiol.">
        <title>High frequency of phylogenetically diverse reductive dehalogenase-homologous genes in deep subseafloor sedimentary metagenomes.</title>
        <authorList>
            <person name="Kawai M."/>
            <person name="Futagami T."/>
            <person name="Toyoda A."/>
            <person name="Takaki Y."/>
            <person name="Nishi S."/>
            <person name="Hori S."/>
            <person name="Arai W."/>
            <person name="Tsubouchi T."/>
            <person name="Morono Y."/>
            <person name="Uchiyama I."/>
            <person name="Ito T."/>
            <person name="Fujiyama A."/>
            <person name="Inagaki F."/>
            <person name="Takami H."/>
        </authorList>
    </citation>
    <scope>NUCLEOTIDE SEQUENCE</scope>
    <source>
        <strain evidence="3">Expedition CK06-06</strain>
    </source>
</reference>
<feature type="transmembrane region" description="Helical" evidence="1">
    <location>
        <begin position="36"/>
        <end position="60"/>
    </location>
</feature>
<proteinExistence type="predicted"/>
<feature type="non-terminal residue" evidence="3">
    <location>
        <position position="1"/>
    </location>
</feature>
<gene>
    <name evidence="3" type="ORF">S03H2_06208</name>
</gene>